<dbReference type="PANTHER" id="PTHR28633">
    <property type="entry name" value="HERMANSKY-PUDLAK SYNDROME 3 PROTEIN"/>
    <property type="match status" value="1"/>
</dbReference>
<dbReference type="GO" id="GO:0005737">
    <property type="term" value="C:cytoplasm"/>
    <property type="evidence" value="ECO:0007669"/>
    <property type="project" value="TreeGrafter"/>
</dbReference>
<dbReference type="InterPro" id="IPR017216">
    <property type="entry name" value="HPS3"/>
</dbReference>
<protein>
    <submittedName>
        <fullName evidence="3">Uncharacterized protein</fullName>
    </submittedName>
</protein>
<evidence type="ECO:0000313" key="3">
    <source>
        <dbReference type="Ensembl" id="ENSEBUP00000016834.1"/>
    </source>
</evidence>
<dbReference type="Pfam" id="PF14763">
    <property type="entry name" value="HPS3_C"/>
    <property type="match status" value="2"/>
</dbReference>
<dbReference type="Pfam" id="PF14761">
    <property type="entry name" value="HPS3_N"/>
    <property type="match status" value="2"/>
</dbReference>
<feature type="domain" description="BLOC-2 complex member HPS3 C-terminal" evidence="2">
    <location>
        <begin position="775"/>
        <end position="1070"/>
    </location>
</feature>
<name>A0A8C4QKR5_EPTBU</name>
<dbReference type="Ensembl" id="ENSEBUT00000017410.1">
    <property type="protein sequence ID" value="ENSEBUP00000016834.1"/>
    <property type="gene ID" value="ENSEBUG00000010557.1"/>
</dbReference>
<accession>A0A8C4QKR5</accession>
<dbReference type="AlphaFoldDB" id="A0A8C4QKR5"/>
<reference evidence="3" key="1">
    <citation type="submission" date="2025-08" db="UniProtKB">
        <authorList>
            <consortium name="Ensembl"/>
        </authorList>
    </citation>
    <scope>IDENTIFICATION</scope>
</reference>
<dbReference type="Proteomes" id="UP000694388">
    <property type="component" value="Unplaced"/>
</dbReference>
<sequence>MVRMYNCHPIVGQQVLPIPQEPHLCAAGDSSLVVATDGALFGFTLGRASYEAAGACGTVAPRVSALAYGEKHDYVLTLEHGKEGSAVRAYLNWRHEEHAEVGSAGRVLYQVREVGNLSATIHHQCVPLERVIYVLEFPLKESPICLGSCPSTGNVIVGLAENRVNIYSLVRLQLTSMLQEQQSVDPATTENIESGSVFENVGNRQQKDENPIKCNDGSLSKTLPDIDFELAASLHLVFSPCEVALCEGYVAALSKGQIHVFHLGCQRSEVKANGVERLTFDFPSHTKSDPDISLTLNPVLSRTFISGVGGKQTDNLHSLHLQPFYVEENDHRRLVALSCFFSQSREGFLYDLLDGGRLLTRYTYADNAKQAALCPHLLFVITSCTLECYTIRGIAMAIRRVDPAVDGINTACPDPGLEVCSLRIQNFIGPQAICASSRNVLLLTRADTAETISFTVGHTSPSRVARIDNRATIQSWNMYALELAPPLRLYHELFQRRSCKCLWTDGLTDDAPSHKLPGTMFRIEYMSQYKCVSPESSMHLLSEGHLLLRVALWRDNRPLSSSSDSRSDDADLSAAFRDSCAHFGDLYCRHGVEDWYLALPYYKMAGLHIADILTRNESSLQGDELTSLLLRKGLLHCLYHFTLQESSTDGLQQDMADFILSLFENSQPSALVALTACPAMVQASPDKVCRLLESLWDDSKVDKADADAGKGLDALSCGLKIPGFFFNDHLRDRGESGDSRRSSKGTKALLNLTLTCWKLKDMTLAGEEEIFLNLDQEQIIQGILEEPRLLSCHTNLGHYLAIHFPKLLVRCLVELHEKGSINCDVAKDILQGIIGVADVLRDELLVAFWESLARICTSHATISLITSLLANMYLSHLQKPASFPSLHTAQDLVGSCKEVFGIIPKWLGIVLAKGNSMSDGDPKHAEDLEKLLCLLCGPNARTQRTILAEDSKVEGKLVVQVAVLAASGDLQECRHLLAQHCPSALIPFSQHHFPHSTQVSFWTEMLVELCRMLQGDVPEGPRKEALLKALQGTLDVLSQRLDPLTLLQILPDEGRAAYFLPYLLSSCQNHYQA</sequence>
<proteinExistence type="predicted"/>
<feature type="domain" description="BLOC-2 complex member HPS3 N-terminal" evidence="1">
    <location>
        <begin position="3"/>
        <end position="170"/>
    </location>
</feature>
<evidence type="ECO:0000259" key="2">
    <source>
        <dbReference type="Pfam" id="PF14763"/>
    </source>
</evidence>
<organism evidence="3 4">
    <name type="scientific">Eptatretus burgeri</name>
    <name type="common">Inshore hagfish</name>
    <dbReference type="NCBI Taxonomy" id="7764"/>
    <lineage>
        <taxon>Eukaryota</taxon>
        <taxon>Metazoa</taxon>
        <taxon>Chordata</taxon>
        <taxon>Craniata</taxon>
        <taxon>Vertebrata</taxon>
        <taxon>Cyclostomata</taxon>
        <taxon>Myxini</taxon>
        <taxon>Myxiniformes</taxon>
        <taxon>Myxinidae</taxon>
        <taxon>Eptatretinae</taxon>
        <taxon>Eptatretus</taxon>
    </lineage>
</organism>
<dbReference type="InterPro" id="IPR029438">
    <property type="entry name" value="HPS3_C"/>
</dbReference>
<evidence type="ECO:0000313" key="4">
    <source>
        <dbReference type="Proteomes" id="UP000694388"/>
    </source>
</evidence>
<feature type="domain" description="BLOC-2 complex member HPS3 C-terminal" evidence="2">
    <location>
        <begin position="523"/>
        <end position="696"/>
    </location>
</feature>
<keyword evidence="4" id="KW-1185">Reference proteome</keyword>
<evidence type="ECO:0000259" key="1">
    <source>
        <dbReference type="Pfam" id="PF14761"/>
    </source>
</evidence>
<feature type="domain" description="BLOC-2 complex member HPS3 N-terminal" evidence="1">
    <location>
        <begin position="312"/>
        <end position="451"/>
    </location>
</feature>
<dbReference type="InterPro" id="IPR029437">
    <property type="entry name" value="HPS3_N"/>
</dbReference>
<reference evidence="3" key="2">
    <citation type="submission" date="2025-09" db="UniProtKB">
        <authorList>
            <consortium name="Ensembl"/>
        </authorList>
    </citation>
    <scope>IDENTIFICATION</scope>
</reference>
<dbReference type="GeneTree" id="ENSGT00390000015458"/>
<dbReference type="PANTHER" id="PTHR28633:SF1">
    <property type="entry name" value="BLOC-2 COMPLEX MEMBER HPS3"/>
    <property type="match status" value="1"/>
</dbReference>